<dbReference type="InterPro" id="IPR036116">
    <property type="entry name" value="FN3_sf"/>
</dbReference>
<organism evidence="3 4">
    <name type="scientific">Prorocentrum cordatum</name>
    <dbReference type="NCBI Taxonomy" id="2364126"/>
    <lineage>
        <taxon>Eukaryota</taxon>
        <taxon>Sar</taxon>
        <taxon>Alveolata</taxon>
        <taxon>Dinophyceae</taxon>
        <taxon>Prorocentrales</taxon>
        <taxon>Prorocentraceae</taxon>
        <taxon>Prorocentrum</taxon>
    </lineage>
</organism>
<evidence type="ECO:0000256" key="1">
    <source>
        <dbReference type="SAM" id="Coils"/>
    </source>
</evidence>
<comment type="caution">
    <text evidence="3">The sequence shown here is derived from an EMBL/GenBank/DDBJ whole genome shotgun (WGS) entry which is preliminary data.</text>
</comment>
<evidence type="ECO:0000313" key="4">
    <source>
        <dbReference type="Proteomes" id="UP001189429"/>
    </source>
</evidence>
<dbReference type="CDD" id="cd00063">
    <property type="entry name" value="FN3"/>
    <property type="match status" value="3"/>
</dbReference>
<dbReference type="EMBL" id="CAUYUJ010014171">
    <property type="protein sequence ID" value="CAK0837715.1"/>
    <property type="molecule type" value="Genomic_DNA"/>
</dbReference>
<dbReference type="SUPFAM" id="SSF49265">
    <property type="entry name" value="Fibronectin type III"/>
    <property type="match status" value="3"/>
</dbReference>
<sequence length="1376" mass="147043">MFCTSSREKGTLPPTACPRELRCTARGVDWLTLEFELVLPDDPGFNRECVECHVERLDSGLFERWAAVRDAVFEERVSRAAQSADGSQGSPPAGPVNCAFVLPNLAHESGFTFRILARGGPSQELALSNSVACRTADRPEVGCDSMLRQVARRAHAVSLEWVLLDPEGAPVEECELQYRCDGFVSGWRSACGRLSPAADTGRPYGLAEGARRWQGTIGGLEGASVYIVRARARNAVGWSSGFSSELPCRTADLPPAPRELRCVSRSPHSLVVCFALEDPEGAPVVECSADVYGTLGFHSFTFCRFEGVGLGEAGERSQETGRPRMASCTLEGLQPETLYSFRIWARNDSGLSRQPSSSLECRTSDRPAAPCKLYVKATGPTAFFLEFDVHDPEGAPVDCCAVEYSQDSLLSSWTSVEAVCDLSVAPEAPCSAPASGSTLAGPCDPVSAVSVRRYRVALEKLERETPYVFRARAHSCIGWSHGYSPTSFARTTDLPPTPQGVRCVARLPGGMRLEFTTAEIPDTAPISTVHIEDGTLSWQEVPILALQKSLATSAEPGVTVWSVEVRLGIGPAVRHTLRVWTQSSGGRCREPSATCICHTSDEPSAPTQVTAATRSAHSLELEWFLPDPEGAPVWQCEVQYSEDSALASWETAACADTQRSDGKENYWRCTVDKLKPCTPYLLRVRARNEVGWSSWDVGARAPIPTSGPPKAPSALAAWAAPMKQRLGAPAAAGNCLAVTIALEEPDDAPPVACVATWRRWDRRVSCQRVAPGQWLATFPQHAEGQSAEQGTAAPLTFGIAAANAVGWGELAELWAVEAEPPAELAAGPGCYAHCYRAGPLRTELHRALRERKAACGRVAASLQEAQARGDGEYASWLSAQTDELQRRVAALEEVARQVAEAEAQPPSSGGEGGVGAHLVARFQAAVRQRKLVPDTSAAAEVLYLLLRGCMWLEASWQAELGPFSDGVAELMSSVPDSGGRMLQHWIRQHHVWSEGFDRKVSMVLPDSLASCARILAALSGGGNLQPLESVRGVMEAHLELMSAAERQLRRLRQTRRVLQLAQGANSHNFEPPTIGEKIETTALSLLTTTVLAVAVPGATECGVARIGMLWLEGKGAGDHVALEHPVGAPIQPLLERLGWTLPSTAGVILTGWAGGGHAGVVLVHNLAARRITVVVRPDVDTLASRIGKKLSNAHPMVSAISQSLSDPDADAPGVTILPTDVALIQVPVAAGAAAGGATCGREAVRLVFCYGAAGSPDREMGWARVRPGSALSFVSLDGGLHVCNREAGEGEAPGLIEVANNDLAAVSVGILRAAESRKMFEKALATASLQPGERTELRPPQVGLGRVFEVEVSYSDGSRALCEARPGQRVSVERYV</sequence>
<keyword evidence="4" id="KW-1185">Reference proteome</keyword>
<dbReference type="InterPro" id="IPR050617">
    <property type="entry name" value="E3_ligase_FN3/SPRY"/>
</dbReference>
<keyword evidence="1" id="KW-0175">Coiled coil</keyword>
<feature type="domain" description="Fibronectin type-III" evidence="2">
    <location>
        <begin position="256"/>
        <end position="366"/>
    </location>
</feature>
<name>A0ABN9SYN1_9DINO</name>
<dbReference type="Proteomes" id="UP001189429">
    <property type="component" value="Unassembled WGS sequence"/>
</dbReference>
<dbReference type="InterPro" id="IPR003961">
    <property type="entry name" value="FN3_dom"/>
</dbReference>
<dbReference type="InterPro" id="IPR013783">
    <property type="entry name" value="Ig-like_fold"/>
</dbReference>
<dbReference type="SMART" id="SM00060">
    <property type="entry name" value="FN3"/>
    <property type="match status" value="5"/>
</dbReference>
<gene>
    <name evidence="3" type="ORF">PCOR1329_LOCUS33834</name>
</gene>
<dbReference type="Gene3D" id="2.60.40.10">
    <property type="entry name" value="Immunoglobulins"/>
    <property type="match status" value="3"/>
</dbReference>
<dbReference type="PANTHER" id="PTHR24099:SF11">
    <property type="entry name" value="FIBRONECTIN TYPE III DOMAIN-CONTAINING 3BA-RELATED"/>
    <property type="match status" value="1"/>
</dbReference>
<accession>A0ABN9SYN1</accession>
<dbReference type="Pfam" id="PF00041">
    <property type="entry name" value="fn3"/>
    <property type="match status" value="1"/>
</dbReference>
<evidence type="ECO:0000313" key="3">
    <source>
        <dbReference type="EMBL" id="CAK0837715.1"/>
    </source>
</evidence>
<evidence type="ECO:0000259" key="2">
    <source>
        <dbReference type="PROSITE" id="PS50853"/>
    </source>
</evidence>
<reference evidence="3" key="1">
    <citation type="submission" date="2023-10" db="EMBL/GenBank/DDBJ databases">
        <authorList>
            <person name="Chen Y."/>
            <person name="Shah S."/>
            <person name="Dougan E. K."/>
            <person name="Thang M."/>
            <person name="Chan C."/>
        </authorList>
    </citation>
    <scope>NUCLEOTIDE SEQUENCE [LARGE SCALE GENOMIC DNA]</scope>
</reference>
<feature type="domain" description="Fibronectin type-III" evidence="2">
    <location>
        <begin position="605"/>
        <end position="708"/>
    </location>
</feature>
<protein>
    <recommendedName>
        <fullName evidence="2">Fibronectin type-III domain-containing protein</fullName>
    </recommendedName>
</protein>
<dbReference type="PANTHER" id="PTHR24099">
    <property type="entry name" value="E3 UBIQUITIN-PROTEIN LIGASE TRIM36-RELATED"/>
    <property type="match status" value="1"/>
</dbReference>
<proteinExistence type="predicted"/>
<dbReference type="PROSITE" id="PS50853">
    <property type="entry name" value="FN3"/>
    <property type="match status" value="2"/>
</dbReference>
<feature type="coiled-coil region" evidence="1">
    <location>
        <begin position="1034"/>
        <end position="1061"/>
    </location>
</feature>